<name>A0ACB8T2U3_9AGAM</name>
<accession>A0ACB8T2U3</accession>
<dbReference type="Proteomes" id="UP000814140">
    <property type="component" value="Unassembled WGS sequence"/>
</dbReference>
<dbReference type="EMBL" id="MU277207">
    <property type="protein sequence ID" value="KAI0062545.1"/>
    <property type="molecule type" value="Genomic_DNA"/>
</dbReference>
<evidence type="ECO:0000313" key="1">
    <source>
        <dbReference type="EMBL" id="KAI0062545.1"/>
    </source>
</evidence>
<keyword evidence="2" id="KW-1185">Reference proteome</keyword>
<organism evidence="1 2">
    <name type="scientific">Artomyces pyxidatus</name>
    <dbReference type="NCBI Taxonomy" id="48021"/>
    <lineage>
        <taxon>Eukaryota</taxon>
        <taxon>Fungi</taxon>
        <taxon>Dikarya</taxon>
        <taxon>Basidiomycota</taxon>
        <taxon>Agaricomycotina</taxon>
        <taxon>Agaricomycetes</taxon>
        <taxon>Russulales</taxon>
        <taxon>Auriscalpiaceae</taxon>
        <taxon>Artomyces</taxon>
    </lineage>
</organism>
<evidence type="ECO:0000313" key="2">
    <source>
        <dbReference type="Proteomes" id="UP000814140"/>
    </source>
</evidence>
<comment type="caution">
    <text evidence="1">The sequence shown here is derived from an EMBL/GenBank/DDBJ whole genome shotgun (WGS) entry which is preliminary data.</text>
</comment>
<reference evidence="1" key="1">
    <citation type="submission" date="2021-03" db="EMBL/GenBank/DDBJ databases">
        <authorList>
            <consortium name="DOE Joint Genome Institute"/>
            <person name="Ahrendt S."/>
            <person name="Looney B.P."/>
            <person name="Miyauchi S."/>
            <person name="Morin E."/>
            <person name="Drula E."/>
            <person name="Courty P.E."/>
            <person name="Chicoki N."/>
            <person name="Fauchery L."/>
            <person name="Kohler A."/>
            <person name="Kuo A."/>
            <person name="Labutti K."/>
            <person name="Pangilinan J."/>
            <person name="Lipzen A."/>
            <person name="Riley R."/>
            <person name="Andreopoulos W."/>
            <person name="He G."/>
            <person name="Johnson J."/>
            <person name="Barry K.W."/>
            <person name="Grigoriev I.V."/>
            <person name="Nagy L."/>
            <person name="Hibbett D."/>
            <person name="Henrissat B."/>
            <person name="Matheny P.B."/>
            <person name="Labbe J."/>
            <person name="Martin F."/>
        </authorList>
    </citation>
    <scope>NUCLEOTIDE SEQUENCE</scope>
    <source>
        <strain evidence="1">HHB10654</strain>
    </source>
</reference>
<reference evidence="1" key="2">
    <citation type="journal article" date="2022" name="New Phytol.">
        <title>Evolutionary transition to the ectomycorrhizal habit in the genomes of a hyperdiverse lineage of mushroom-forming fungi.</title>
        <authorList>
            <person name="Looney B."/>
            <person name="Miyauchi S."/>
            <person name="Morin E."/>
            <person name="Drula E."/>
            <person name="Courty P.E."/>
            <person name="Kohler A."/>
            <person name="Kuo A."/>
            <person name="LaButti K."/>
            <person name="Pangilinan J."/>
            <person name="Lipzen A."/>
            <person name="Riley R."/>
            <person name="Andreopoulos W."/>
            <person name="He G."/>
            <person name="Johnson J."/>
            <person name="Nolan M."/>
            <person name="Tritt A."/>
            <person name="Barry K.W."/>
            <person name="Grigoriev I.V."/>
            <person name="Nagy L.G."/>
            <person name="Hibbett D."/>
            <person name="Henrissat B."/>
            <person name="Matheny P.B."/>
            <person name="Labbe J."/>
            <person name="Martin F.M."/>
        </authorList>
    </citation>
    <scope>NUCLEOTIDE SEQUENCE</scope>
    <source>
        <strain evidence="1">HHB10654</strain>
    </source>
</reference>
<protein>
    <submittedName>
        <fullName evidence="1">Uncharacterized protein</fullName>
    </submittedName>
</protein>
<gene>
    <name evidence="1" type="ORF">BV25DRAFT_643764</name>
</gene>
<proteinExistence type="predicted"/>
<sequence length="221" mass="23771">MAKPLLSAAVSMRTKRKSTGDLPSGKERAAKHPRTTLDAFFSPKVSVRMGSGIDGVAGGVKDKMHDVVLSDEQRQVLKMVVEDGRNVFFTGSAGTGKSLLLKAIISALKKKHAKKSDIVSVTASTGMAASNIGGMTIHSWGAIAPTVESVDKLISYIRKARPALQRWKATQILIIDEVSMVDGHLFERLAAIATKLRKKTDRPFGGIQVGFLFFLGIALLI</sequence>